<keyword evidence="1 5" id="KW-0489">Methyltransferase</keyword>
<dbReference type="GO" id="GO:0010420">
    <property type="term" value="F:polyprenyldihydroxybenzoate methyltransferase activity"/>
    <property type="evidence" value="ECO:0007669"/>
    <property type="project" value="InterPro"/>
</dbReference>
<evidence type="ECO:0000256" key="3">
    <source>
        <dbReference type="ARBA" id="ARBA00022688"/>
    </source>
</evidence>
<dbReference type="GO" id="GO:0061542">
    <property type="term" value="F:3-demethylubiquinol 3-O-methyltransferase activity"/>
    <property type="evidence" value="ECO:0007669"/>
    <property type="project" value="UniProtKB-UniRule"/>
</dbReference>
<dbReference type="HAMAP" id="MF_00472">
    <property type="entry name" value="UbiG"/>
    <property type="match status" value="1"/>
</dbReference>
<protein>
    <recommendedName>
        <fullName evidence="5">Ubiquinone biosynthesis O-methyltransferase</fullName>
    </recommendedName>
    <alternativeName>
        <fullName evidence="5">2-polyprenyl-6-hydroxyphenol methylase</fullName>
        <ecNumber evidence="5">2.1.1.222</ecNumber>
    </alternativeName>
    <alternativeName>
        <fullName evidence="5">3-demethylubiquinone 3-O-methyltransferase</fullName>
        <ecNumber evidence="5">2.1.1.64</ecNumber>
    </alternativeName>
</protein>
<evidence type="ECO:0000256" key="2">
    <source>
        <dbReference type="ARBA" id="ARBA00022679"/>
    </source>
</evidence>
<dbReference type="EC" id="2.1.1.222" evidence="5"/>
<comment type="catalytic activity">
    <reaction evidence="5">
        <text>a 3-demethylubiquinol + S-adenosyl-L-methionine = a ubiquinol + S-adenosyl-L-homocysteine + H(+)</text>
        <dbReference type="Rhea" id="RHEA:44380"/>
        <dbReference type="Rhea" id="RHEA-COMP:9566"/>
        <dbReference type="Rhea" id="RHEA-COMP:10914"/>
        <dbReference type="ChEBI" id="CHEBI:15378"/>
        <dbReference type="ChEBI" id="CHEBI:17976"/>
        <dbReference type="ChEBI" id="CHEBI:57856"/>
        <dbReference type="ChEBI" id="CHEBI:59789"/>
        <dbReference type="ChEBI" id="CHEBI:84422"/>
        <dbReference type="EC" id="2.1.1.64"/>
    </reaction>
</comment>
<comment type="caution">
    <text evidence="6">The sequence shown here is derived from an EMBL/GenBank/DDBJ whole genome shotgun (WGS) entry which is preliminary data.</text>
</comment>
<evidence type="ECO:0000256" key="4">
    <source>
        <dbReference type="ARBA" id="ARBA00022691"/>
    </source>
</evidence>
<proteinExistence type="inferred from homology"/>
<organism evidence="6 7">
    <name type="scientific">Tahibacter soli</name>
    <dbReference type="NCBI Taxonomy" id="2983605"/>
    <lineage>
        <taxon>Bacteria</taxon>
        <taxon>Pseudomonadati</taxon>
        <taxon>Pseudomonadota</taxon>
        <taxon>Gammaproteobacteria</taxon>
        <taxon>Lysobacterales</taxon>
        <taxon>Rhodanobacteraceae</taxon>
        <taxon>Tahibacter</taxon>
    </lineage>
</organism>
<dbReference type="PANTHER" id="PTHR43464">
    <property type="entry name" value="METHYLTRANSFERASE"/>
    <property type="match status" value="1"/>
</dbReference>
<name>A0A9X3YPM0_9GAMM</name>
<comment type="catalytic activity">
    <reaction evidence="5">
        <text>a 3-(all-trans-polyprenyl)benzene-1,2-diol + S-adenosyl-L-methionine = a 2-methoxy-6-(all-trans-polyprenyl)phenol + S-adenosyl-L-homocysteine + H(+)</text>
        <dbReference type="Rhea" id="RHEA:31411"/>
        <dbReference type="Rhea" id="RHEA-COMP:9550"/>
        <dbReference type="Rhea" id="RHEA-COMP:9551"/>
        <dbReference type="ChEBI" id="CHEBI:15378"/>
        <dbReference type="ChEBI" id="CHEBI:57856"/>
        <dbReference type="ChEBI" id="CHEBI:59789"/>
        <dbReference type="ChEBI" id="CHEBI:62729"/>
        <dbReference type="ChEBI" id="CHEBI:62731"/>
        <dbReference type="EC" id="2.1.1.222"/>
    </reaction>
</comment>
<keyword evidence="7" id="KW-1185">Reference proteome</keyword>
<sequence>MTDHTSRALNVDRAETAKFDRLASRWWDPDGESRPLHDLNPVRLAYIAERASLGGARVLDVGCGGGLLSEALARAGANVTAIDLSPGVLDVARLHLFESNLKVDYREVSVEALADDEAGTYDAIACMEMLEHVPDPGSVVGACARLLKPGGKVFFSTLNRTPAAFALAIVGAEYVMRLLPRGTHRYAQFIRPSELATALRAASLELADLRGLDYNPFTRKAATKPSVAVNYLLAAEKPR</sequence>
<keyword evidence="3 5" id="KW-0831">Ubiquinone biosynthesis</keyword>
<dbReference type="CDD" id="cd02440">
    <property type="entry name" value="AdoMet_MTases"/>
    <property type="match status" value="1"/>
</dbReference>
<comment type="pathway">
    <text evidence="5">Cofactor biosynthesis; ubiquinone biosynthesis.</text>
</comment>
<dbReference type="InterPro" id="IPR029063">
    <property type="entry name" value="SAM-dependent_MTases_sf"/>
</dbReference>
<dbReference type="InterPro" id="IPR010233">
    <property type="entry name" value="UbiG_MeTrfase"/>
</dbReference>
<evidence type="ECO:0000256" key="5">
    <source>
        <dbReference type="HAMAP-Rule" id="MF_00472"/>
    </source>
</evidence>
<dbReference type="RefSeq" id="WP_263544176.1">
    <property type="nucleotide sequence ID" value="NZ_JAOVZO020000020.1"/>
</dbReference>
<feature type="binding site" evidence="5">
    <location>
        <position position="83"/>
    </location>
    <ligand>
        <name>S-adenosyl-L-methionine</name>
        <dbReference type="ChEBI" id="CHEBI:59789"/>
    </ligand>
</feature>
<accession>A0A9X3YPM0</accession>
<dbReference type="Proteomes" id="UP001139971">
    <property type="component" value="Unassembled WGS sequence"/>
</dbReference>
<dbReference type="GO" id="GO:0102208">
    <property type="term" value="F:2-polyprenyl-6-hydroxyphenol methylase activity"/>
    <property type="evidence" value="ECO:0007669"/>
    <property type="project" value="UniProtKB-EC"/>
</dbReference>
<dbReference type="NCBIfam" id="TIGR01983">
    <property type="entry name" value="UbiG"/>
    <property type="match status" value="1"/>
</dbReference>
<dbReference type="SUPFAM" id="SSF53335">
    <property type="entry name" value="S-adenosyl-L-methionine-dependent methyltransferases"/>
    <property type="match status" value="1"/>
</dbReference>
<keyword evidence="2 5" id="KW-0808">Transferase</keyword>
<dbReference type="EMBL" id="JAOVZO020000020">
    <property type="protein sequence ID" value="MDC8015155.1"/>
    <property type="molecule type" value="Genomic_DNA"/>
</dbReference>
<dbReference type="GO" id="GO:0032259">
    <property type="term" value="P:methylation"/>
    <property type="evidence" value="ECO:0007669"/>
    <property type="project" value="UniProtKB-KW"/>
</dbReference>
<evidence type="ECO:0000313" key="6">
    <source>
        <dbReference type="EMBL" id="MDC8015155.1"/>
    </source>
</evidence>
<comment type="similarity">
    <text evidence="5">Belongs to the methyltransferase superfamily. UbiG/COQ3 family.</text>
</comment>
<reference evidence="6" key="1">
    <citation type="submission" date="2023-02" db="EMBL/GenBank/DDBJ databases">
        <title>Tahibacter soli sp. nov. isolated from soil.</title>
        <authorList>
            <person name="Baek J.H."/>
            <person name="Lee J.K."/>
            <person name="Choi D.G."/>
            <person name="Jeon C.O."/>
        </authorList>
    </citation>
    <scope>NUCLEOTIDE SEQUENCE</scope>
    <source>
        <strain evidence="6">BL</strain>
    </source>
</reference>
<dbReference type="PANTHER" id="PTHR43464:SF19">
    <property type="entry name" value="UBIQUINONE BIOSYNTHESIS O-METHYLTRANSFERASE, MITOCHONDRIAL"/>
    <property type="match status" value="1"/>
</dbReference>
<dbReference type="Gene3D" id="3.40.50.150">
    <property type="entry name" value="Vaccinia Virus protein VP39"/>
    <property type="match status" value="1"/>
</dbReference>
<evidence type="ECO:0000313" key="7">
    <source>
        <dbReference type="Proteomes" id="UP001139971"/>
    </source>
</evidence>
<dbReference type="AlphaFoldDB" id="A0A9X3YPM0"/>
<dbReference type="EC" id="2.1.1.64" evidence="5"/>
<feature type="binding site" evidence="5">
    <location>
        <position position="127"/>
    </location>
    <ligand>
        <name>S-adenosyl-L-methionine</name>
        <dbReference type="ChEBI" id="CHEBI:59789"/>
    </ligand>
</feature>
<evidence type="ECO:0000256" key="1">
    <source>
        <dbReference type="ARBA" id="ARBA00022603"/>
    </source>
</evidence>
<dbReference type="Pfam" id="PF13489">
    <property type="entry name" value="Methyltransf_23"/>
    <property type="match status" value="1"/>
</dbReference>
<feature type="binding site" evidence="5">
    <location>
        <position position="43"/>
    </location>
    <ligand>
        <name>S-adenosyl-L-methionine</name>
        <dbReference type="ChEBI" id="CHEBI:59789"/>
    </ligand>
</feature>
<gene>
    <name evidence="5 6" type="primary">ubiG</name>
    <name evidence="6" type="ORF">OD750_021645</name>
</gene>
<comment type="function">
    <text evidence="5">O-methyltransferase that catalyzes the 2 O-methylation steps in the ubiquinone biosynthetic pathway.</text>
</comment>
<feature type="binding site" evidence="5">
    <location>
        <position position="62"/>
    </location>
    <ligand>
        <name>S-adenosyl-L-methionine</name>
        <dbReference type="ChEBI" id="CHEBI:59789"/>
    </ligand>
</feature>
<keyword evidence="4 5" id="KW-0949">S-adenosyl-L-methionine</keyword>
<dbReference type="FunFam" id="3.40.50.150:FF:000028">
    <property type="entry name" value="Ubiquinone biosynthesis O-methyltransferase"/>
    <property type="match status" value="1"/>
</dbReference>